<feature type="binding site" description="axial binding residue" evidence="12">
    <location>
        <position position="441"/>
    </location>
    <ligand>
        <name>heme</name>
        <dbReference type="ChEBI" id="CHEBI:30413"/>
    </ligand>
    <ligandPart>
        <name>Fe</name>
        <dbReference type="ChEBI" id="CHEBI:18248"/>
    </ligandPart>
</feature>
<dbReference type="SUPFAM" id="SSF48264">
    <property type="entry name" value="Cytochrome P450"/>
    <property type="match status" value="1"/>
</dbReference>
<evidence type="ECO:0000256" key="2">
    <source>
        <dbReference type="ARBA" id="ARBA00004174"/>
    </source>
</evidence>
<evidence type="ECO:0000256" key="3">
    <source>
        <dbReference type="ARBA" id="ARBA00004406"/>
    </source>
</evidence>
<comment type="cofactor">
    <cofactor evidence="1 12">
        <name>heme</name>
        <dbReference type="ChEBI" id="CHEBI:30413"/>
    </cofactor>
</comment>
<dbReference type="GO" id="GO:0005506">
    <property type="term" value="F:iron ion binding"/>
    <property type="evidence" value="ECO:0007669"/>
    <property type="project" value="InterPro"/>
</dbReference>
<dbReference type="GO" id="GO:0005789">
    <property type="term" value="C:endoplasmic reticulum membrane"/>
    <property type="evidence" value="ECO:0007669"/>
    <property type="project" value="UniProtKB-SubCell"/>
</dbReference>
<evidence type="ECO:0000256" key="10">
    <source>
        <dbReference type="ARBA" id="ARBA00023033"/>
    </source>
</evidence>
<evidence type="ECO:0000256" key="1">
    <source>
        <dbReference type="ARBA" id="ARBA00001971"/>
    </source>
</evidence>
<evidence type="ECO:0000256" key="11">
    <source>
        <dbReference type="ARBA" id="ARBA00043906"/>
    </source>
</evidence>
<dbReference type="GO" id="GO:0008395">
    <property type="term" value="F:steroid hydroxylase activity"/>
    <property type="evidence" value="ECO:0007669"/>
    <property type="project" value="TreeGrafter"/>
</dbReference>
<keyword evidence="8 13" id="KW-0560">Oxidoreductase</keyword>
<evidence type="ECO:0000256" key="13">
    <source>
        <dbReference type="RuleBase" id="RU000461"/>
    </source>
</evidence>
<dbReference type="PROSITE" id="PS00086">
    <property type="entry name" value="CYTOCHROME_P450"/>
    <property type="match status" value="1"/>
</dbReference>
<evidence type="ECO:0000313" key="14">
    <source>
        <dbReference type="EMBL" id="MBY05710.1"/>
    </source>
</evidence>
<dbReference type="PANTHER" id="PTHR24302">
    <property type="entry name" value="CYTOCHROME P450 FAMILY 3"/>
    <property type="match status" value="1"/>
</dbReference>
<dbReference type="FunFam" id="1.10.630.10:FF:000182">
    <property type="entry name" value="Cytochrome P450 3A4"/>
    <property type="match status" value="1"/>
</dbReference>
<dbReference type="PANTHER" id="PTHR24302:SF15">
    <property type="entry name" value="FATTY-ACID PEROXYGENASE"/>
    <property type="match status" value="1"/>
</dbReference>
<comment type="subcellular location">
    <subcellularLocation>
        <location evidence="3">Endoplasmic reticulum membrane</location>
        <topology evidence="3">Peripheral membrane protein</topology>
    </subcellularLocation>
    <subcellularLocation>
        <location evidence="2">Microsome membrane</location>
        <topology evidence="2">Peripheral membrane protein</topology>
    </subcellularLocation>
</comment>
<dbReference type="InterPro" id="IPR050705">
    <property type="entry name" value="Cytochrome_P450_3A"/>
</dbReference>
<keyword evidence="7" id="KW-0256">Endoplasmic reticulum</keyword>
<sequence>MSPALVFVATILALLAWKVRKIFSYWEGKGIPHQGFWQYMRVVYEMLTKPLHISVIDDYKKYGRLYGSYQDTDPCLVVGEPDVLREVYIKDFSSFVDRTQVLVGEAVWDRMVLTLRGTEWKNARTIFTAGFTTARLKTMVPKLLRVGNRTADVFVEYADSNEPANICDIFMKSSLDSVAAVAFNADMDSVRDPNNPFIKNYFNIFGGDAGWKIVLYFKMPRLFKLLRLSIITKEYMDNFSVFVKSIIEERMKSKTKVNDQLQLLLDAVVPEATTGEDGGSSENLTTGKHLSTDDVVAQVFILLIGGNDTVASALFCMFYALALHPEYQEKVIEEIDRVVGKEEVTYEKLQFLEYLEAVINETLRVYTPDAFLMRHCTKKTTLQGIELHPGNAIHIPIHAIHMDPDFYDEPLKFKPERFLPENKDTIRPFTFMPFGAGPRNCVGIRQAMIQLKIFTVCIYQKVKFERCSETIDHMELKSGSLVRELRKPIKLRAVRR</sequence>
<dbReference type="PRINTS" id="PR00463">
    <property type="entry name" value="EP450I"/>
</dbReference>
<evidence type="ECO:0000256" key="8">
    <source>
        <dbReference type="ARBA" id="ARBA00023002"/>
    </source>
</evidence>
<evidence type="ECO:0000256" key="6">
    <source>
        <dbReference type="ARBA" id="ARBA00022723"/>
    </source>
</evidence>
<comment type="similarity">
    <text evidence="4 13">Belongs to the cytochrome P450 family.</text>
</comment>
<evidence type="ECO:0000256" key="4">
    <source>
        <dbReference type="ARBA" id="ARBA00010617"/>
    </source>
</evidence>
<dbReference type="InterPro" id="IPR017972">
    <property type="entry name" value="Cyt_P450_CS"/>
</dbReference>
<dbReference type="Pfam" id="PF00067">
    <property type="entry name" value="p450"/>
    <property type="match status" value="1"/>
</dbReference>
<dbReference type="InterPro" id="IPR002401">
    <property type="entry name" value="Cyt_P450_E_grp-I"/>
</dbReference>
<dbReference type="PRINTS" id="PR00385">
    <property type="entry name" value="P450"/>
</dbReference>
<evidence type="ECO:0000256" key="7">
    <source>
        <dbReference type="ARBA" id="ARBA00022848"/>
    </source>
</evidence>
<evidence type="ECO:0000256" key="12">
    <source>
        <dbReference type="PIRSR" id="PIRSR602401-1"/>
    </source>
</evidence>
<dbReference type="GO" id="GO:0020037">
    <property type="term" value="F:heme binding"/>
    <property type="evidence" value="ECO:0007669"/>
    <property type="project" value="InterPro"/>
</dbReference>
<name>A0A2R5L8B6_9ACAR</name>
<dbReference type="EMBL" id="GGLE01001584">
    <property type="protein sequence ID" value="MBY05710.1"/>
    <property type="molecule type" value="Transcribed_RNA"/>
</dbReference>
<dbReference type="AlphaFoldDB" id="A0A2R5L8B6"/>
<reference evidence="14" key="1">
    <citation type="submission" date="2018-03" db="EMBL/GenBank/DDBJ databases">
        <title>The relapsing fever spirochete Borrelia turicatae persists in the highly oxidative environment of its soft-bodied tick vector.</title>
        <authorList>
            <person name="Bourret T.J."/>
            <person name="Boyle W.K."/>
            <person name="Valenzuela J.G."/>
            <person name="Oliveira F."/>
            <person name="Lopez J.E."/>
        </authorList>
    </citation>
    <scope>NUCLEOTIDE SEQUENCE</scope>
    <source>
        <strain evidence="14">Kansas strain/isolate</strain>
        <tissue evidence="14">Salivary glands</tissue>
    </source>
</reference>
<comment type="function">
    <text evidence="11">Cytochromes P450 are a group of heme-thiolate monooxygenases. They oxidize a variety of structurally unrelated compounds, including steroids, fatty acids, and xenobiotics.</text>
</comment>
<keyword evidence="5 12" id="KW-0349">Heme</keyword>
<keyword evidence="9 12" id="KW-0408">Iron</keyword>
<dbReference type="CDD" id="cd11055">
    <property type="entry name" value="CYP3A-like"/>
    <property type="match status" value="1"/>
</dbReference>
<keyword evidence="7" id="KW-0492">Microsome</keyword>
<keyword evidence="6 12" id="KW-0479">Metal-binding</keyword>
<protein>
    <submittedName>
        <fullName evidence="14">Putative cytochrome</fullName>
    </submittedName>
</protein>
<organism evidence="14">
    <name type="scientific">Ornithodoros turicata</name>
    <dbReference type="NCBI Taxonomy" id="34597"/>
    <lineage>
        <taxon>Eukaryota</taxon>
        <taxon>Metazoa</taxon>
        <taxon>Ecdysozoa</taxon>
        <taxon>Arthropoda</taxon>
        <taxon>Chelicerata</taxon>
        <taxon>Arachnida</taxon>
        <taxon>Acari</taxon>
        <taxon>Parasitiformes</taxon>
        <taxon>Ixodida</taxon>
        <taxon>Ixodoidea</taxon>
        <taxon>Argasidae</taxon>
        <taxon>Ornithodorinae</taxon>
        <taxon>Ornithodoros</taxon>
    </lineage>
</organism>
<keyword evidence="10 13" id="KW-0503">Monooxygenase</keyword>
<dbReference type="InterPro" id="IPR036396">
    <property type="entry name" value="Cyt_P450_sf"/>
</dbReference>
<accession>A0A2R5L8B6</accession>
<evidence type="ECO:0000256" key="9">
    <source>
        <dbReference type="ARBA" id="ARBA00023004"/>
    </source>
</evidence>
<proteinExistence type="inferred from homology"/>
<dbReference type="Gene3D" id="1.10.630.10">
    <property type="entry name" value="Cytochrome P450"/>
    <property type="match status" value="1"/>
</dbReference>
<evidence type="ECO:0000256" key="5">
    <source>
        <dbReference type="ARBA" id="ARBA00022617"/>
    </source>
</evidence>
<dbReference type="InterPro" id="IPR001128">
    <property type="entry name" value="Cyt_P450"/>
</dbReference>
<dbReference type="GO" id="GO:0016705">
    <property type="term" value="F:oxidoreductase activity, acting on paired donors, with incorporation or reduction of molecular oxygen"/>
    <property type="evidence" value="ECO:0007669"/>
    <property type="project" value="InterPro"/>
</dbReference>